<sequence length="58" mass="6078">MVQQMEFHFLILVNNNVSSMPRSSTSLNTAPSSFVKLSGGSGGRVGGRLTGFDGCGRS</sequence>
<evidence type="ECO:0000313" key="1">
    <source>
        <dbReference type="EMBL" id="KAH3825224.1"/>
    </source>
</evidence>
<protein>
    <submittedName>
        <fullName evidence="1">Uncharacterized protein</fullName>
    </submittedName>
</protein>
<accession>A0A9D4H1E3</accession>
<proteinExistence type="predicted"/>
<reference evidence="1" key="1">
    <citation type="journal article" date="2019" name="bioRxiv">
        <title>The Genome of the Zebra Mussel, Dreissena polymorpha: A Resource for Invasive Species Research.</title>
        <authorList>
            <person name="McCartney M.A."/>
            <person name="Auch B."/>
            <person name="Kono T."/>
            <person name="Mallez S."/>
            <person name="Zhang Y."/>
            <person name="Obille A."/>
            <person name="Becker A."/>
            <person name="Abrahante J.E."/>
            <person name="Garbe J."/>
            <person name="Badalamenti J.P."/>
            <person name="Herman A."/>
            <person name="Mangelson H."/>
            <person name="Liachko I."/>
            <person name="Sullivan S."/>
            <person name="Sone E.D."/>
            <person name="Koren S."/>
            <person name="Silverstein K.A.T."/>
            <person name="Beckman K.B."/>
            <person name="Gohl D.M."/>
        </authorList>
    </citation>
    <scope>NUCLEOTIDE SEQUENCE</scope>
    <source>
        <strain evidence="1">Duluth1</strain>
        <tissue evidence="1">Whole animal</tissue>
    </source>
</reference>
<comment type="caution">
    <text evidence="1">The sequence shown here is derived from an EMBL/GenBank/DDBJ whole genome shotgun (WGS) entry which is preliminary data.</text>
</comment>
<dbReference type="Proteomes" id="UP000828390">
    <property type="component" value="Unassembled WGS sequence"/>
</dbReference>
<evidence type="ECO:0000313" key="2">
    <source>
        <dbReference type="Proteomes" id="UP000828390"/>
    </source>
</evidence>
<reference evidence="1" key="2">
    <citation type="submission" date="2020-11" db="EMBL/GenBank/DDBJ databases">
        <authorList>
            <person name="McCartney M.A."/>
            <person name="Auch B."/>
            <person name="Kono T."/>
            <person name="Mallez S."/>
            <person name="Becker A."/>
            <person name="Gohl D.M."/>
            <person name="Silverstein K.A.T."/>
            <person name="Koren S."/>
            <person name="Bechman K.B."/>
            <person name="Herman A."/>
            <person name="Abrahante J.E."/>
            <person name="Garbe J."/>
        </authorList>
    </citation>
    <scope>NUCLEOTIDE SEQUENCE</scope>
    <source>
        <strain evidence="1">Duluth1</strain>
        <tissue evidence="1">Whole animal</tissue>
    </source>
</reference>
<dbReference type="EMBL" id="JAIWYP010000005">
    <property type="protein sequence ID" value="KAH3825224.1"/>
    <property type="molecule type" value="Genomic_DNA"/>
</dbReference>
<name>A0A9D4H1E3_DREPO</name>
<gene>
    <name evidence="1" type="ORF">DPMN_127098</name>
</gene>
<organism evidence="1 2">
    <name type="scientific">Dreissena polymorpha</name>
    <name type="common">Zebra mussel</name>
    <name type="synonym">Mytilus polymorpha</name>
    <dbReference type="NCBI Taxonomy" id="45954"/>
    <lineage>
        <taxon>Eukaryota</taxon>
        <taxon>Metazoa</taxon>
        <taxon>Spiralia</taxon>
        <taxon>Lophotrochozoa</taxon>
        <taxon>Mollusca</taxon>
        <taxon>Bivalvia</taxon>
        <taxon>Autobranchia</taxon>
        <taxon>Heteroconchia</taxon>
        <taxon>Euheterodonta</taxon>
        <taxon>Imparidentia</taxon>
        <taxon>Neoheterodontei</taxon>
        <taxon>Myida</taxon>
        <taxon>Dreissenoidea</taxon>
        <taxon>Dreissenidae</taxon>
        <taxon>Dreissena</taxon>
    </lineage>
</organism>
<dbReference type="AlphaFoldDB" id="A0A9D4H1E3"/>
<keyword evidence="2" id="KW-1185">Reference proteome</keyword>